<evidence type="ECO:0000256" key="3">
    <source>
        <dbReference type="ARBA" id="ARBA00022670"/>
    </source>
</evidence>
<comment type="pathway">
    <text evidence="9">Protein modification; lipoprotein biosynthesis (signal peptide cleavage).</text>
</comment>
<dbReference type="Pfam" id="PF01252">
    <property type="entry name" value="Peptidase_A8"/>
    <property type="match status" value="1"/>
</dbReference>
<dbReference type="PROSITE" id="PS00855">
    <property type="entry name" value="SPASE_II"/>
    <property type="match status" value="1"/>
</dbReference>
<comment type="function">
    <text evidence="9 10">This protein specifically catalyzes the removal of signal peptides from prolipoproteins.</text>
</comment>
<evidence type="ECO:0000256" key="1">
    <source>
        <dbReference type="ARBA" id="ARBA00006139"/>
    </source>
</evidence>
<dbReference type="PRINTS" id="PR00781">
    <property type="entry name" value="LIPOSIGPTASE"/>
</dbReference>
<evidence type="ECO:0000256" key="2">
    <source>
        <dbReference type="ARBA" id="ARBA00022475"/>
    </source>
</evidence>
<comment type="subcellular location">
    <subcellularLocation>
        <location evidence="9">Cell membrane</location>
        <topology evidence="9">Multi-pass membrane protein</topology>
    </subcellularLocation>
</comment>
<protein>
    <recommendedName>
        <fullName evidence="9">Lipoprotein signal peptidase</fullName>
        <ecNumber evidence="9">3.4.23.36</ecNumber>
    </recommendedName>
    <alternativeName>
        <fullName evidence="9">Prolipoprotein signal peptidase</fullName>
    </alternativeName>
    <alternativeName>
        <fullName evidence="9">Signal peptidase II</fullName>
        <shortName evidence="9">SPase II</shortName>
    </alternativeName>
</protein>
<dbReference type="PANTHER" id="PTHR33695:SF1">
    <property type="entry name" value="LIPOPROTEIN SIGNAL PEPTIDASE"/>
    <property type="match status" value="1"/>
</dbReference>
<accession>A0ABU5E6B3</accession>
<feature type="transmembrane region" description="Helical" evidence="9">
    <location>
        <begin position="72"/>
        <end position="89"/>
    </location>
</feature>
<comment type="similarity">
    <text evidence="1 9 11">Belongs to the peptidase A8 family.</text>
</comment>
<dbReference type="HAMAP" id="MF_00161">
    <property type="entry name" value="LspA"/>
    <property type="match status" value="1"/>
</dbReference>
<evidence type="ECO:0000256" key="11">
    <source>
        <dbReference type="RuleBase" id="RU004181"/>
    </source>
</evidence>
<dbReference type="EC" id="3.4.23.36" evidence="9"/>
<gene>
    <name evidence="9 12" type="primary">lspA</name>
    <name evidence="12" type="ORF">SMD31_21370</name>
</gene>
<feature type="transmembrane region" description="Helical" evidence="9">
    <location>
        <begin position="133"/>
        <end position="157"/>
    </location>
</feature>
<evidence type="ECO:0000256" key="5">
    <source>
        <dbReference type="ARBA" id="ARBA00022750"/>
    </source>
</evidence>
<keyword evidence="5 9" id="KW-0064">Aspartyl protease</keyword>
<keyword evidence="7 9" id="KW-1133">Transmembrane helix</keyword>
<dbReference type="EMBL" id="JAXCLX010000005">
    <property type="protein sequence ID" value="MDY0874503.1"/>
    <property type="molecule type" value="Genomic_DNA"/>
</dbReference>
<dbReference type="InterPro" id="IPR001872">
    <property type="entry name" value="Peptidase_A8"/>
</dbReference>
<comment type="caution">
    <text evidence="12">The sequence shown here is derived from an EMBL/GenBank/DDBJ whole genome shotgun (WGS) entry which is preliminary data.</text>
</comment>
<keyword evidence="4 9" id="KW-0812">Transmembrane</keyword>
<feature type="active site" evidence="9">
    <location>
        <position position="123"/>
    </location>
</feature>
<evidence type="ECO:0000313" key="13">
    <source>
        <dbReference type="Proteomes" id="UP001271769"/>
    </source>
</evidence>
<evidence type="ECO:0000313" key="12">
    <source>
        <dbReference type="EMBL" id="MDY0874503.1"/>
    </source>
</evidence>
<evidence type="ECO:0000256" key="9">
    <source>
        <dbReference type="HAMAP-Rule" id="MF_00161"/>
    </source>
</evidence>
<evidence type="ECO:0000256" key="10">
    <source>
        <dbReference type="RuleBase" id="RU000594"/>
    </source>
</evidence>
<dbReference type="GO" id="GO:0004190">
    <property type="term" value="F:aspartic-type endopeptidase activity"/>
    <property type="evidence" value="ECO:0007669"/>
    <property type="project" value="UniProtKB-EC"/>
</dbReference>
<feature type="active site" evidence="9">
    <location>
        <position position="141"/>
    </location>
</feature>
<feature type="transmembrane region" description="Helical" evidence="9">
    <location>
        <begin position="96"/>
        <end position="113"/>
    </location>
</feature>
<organism evidence="12 13">
    <name type="scientific">Dongia rigui</name>
    <dbReference type="NCBI Taxonomy" id="940149"/>
    <lineage>
        <taxon>Bacteria</taxon>
        <taxon>Pseudomonadati</taxon>
        <taxon>Pseudomonadota</taxon>
        <taxon>Alphaproteobacteria</taxon>
        <taxon>Rhodospirillales</taxon>
        <taxon>Dongiaceae</taxon>
        <taxon>Dongia</taxon>
    </lineage>
</organism>
<keyword evidence="3 9" id="KW-0645">Protease</keyword>
<evidence type="ECO:0000256" key="6">
    <source>
        <dbReference type="ARBA" id="ARBA00022801"/>
    </source>
</evidence>
<dbReference type="PANTHER" id="PTHR33695">
    <property type="entry name" value="LIPOPROTEIN SIGNAL PEPTIDASE"/>
    <property type="match status" value="1"/>
</dbReference>
<reference evidence="12 13" key="1">
    <citation type="journal article" date="2013" name="Antonie Van Leeuwenhoek">
        <title>Dongia rigui sp. nov., isolated from freshwater of a large wetland in Korea.</title>
        <authorList>
            <person name="Baik K.S."/>
            <person name="Hwang Y.M."/>
            <person name="Choi J.S."/>
            <person name="Kwon J."/>
            <person name="Seong C.N."/>
        </authorList>
    </citation>
    <scope>NUCLEOTIDE SEQUENCE [LARGE SCALE GENOMIC DNA]</scope>
    <source>
        <strain evidence="12 13">04SU4-P</strain>
    </source>
</reference>
<dbReference type="RefSeq" id="WP_320502971.1">
    <property type="nucleotide sequence ID" value="NZ_JAXCLX010000005.1"/>
</dbReference>
<feature type="transmembrane region" description="Helical" evidence="9">
    <location>
        <begin position="12"/>
        <end position="30"/>
    </location>
</feature>
<sequence length="172" mass="18591">MRIASAALFRHAIILAGLIIVADQFTKWLVMVEIMNPPRVIPVIPLGQTGINLVMAWNTGVSFSMLRDTGPWLLSGLAIVVSIGLVIWLMRLNARLPGYAVGLIIGGALGNVIDRLRFGAVFDFIDFFVGDWHWPAFNLADSAITVGVVLLLFDALFQSSDKGKNSAGSEAP</sequence>
<evidence type="ECO:0000256" key="7">
    <source>
        <dbReference type="ARBA" id="ARBA00022989"/>
    </source>
</evidence>
<dbReference type="NCBIfam" id="TIGR00077">
    <property type="entry name" value="lspA"/>
    <property type="match status" value="1"/>
</dbReference>
<keyword evidence="6 9" id="KW-0378">Hydrolase</keyword>
<evidence type="ECO:0000256" key="8">
    <source>
        <dbReference type="ARBA" id="ARBA00023136"/>
    </source>
</evidence>
<name>A0ABU5E6B3_9PROT</name>
<proteinExistence type="inferred from homology"/>
<dbReference type="Proteomes" id="UP001271769">
    <property type="component" value="Unassembled WGS sequence"/>
</dbReference>
<comment type="catalytic activity">
    <reaction evidence="9 10">
        <text>Release of signal peptides from bacterial membrane prolipoproteins. Hydrolyzes -Xaa-Yaa-Zaa-|-(S,diacylglyceryl)Cys-, in which Xaa is hydrophobic (preferably Leu), and Yaa (Ala or Ser) and Zaa (Gly or Ala) have small, neutral side chains.</text>
        <dbReference type="EC" id="3.4.23.36"/>
    </reaction>
</comment>
<keyword evidence="2 9" id="KW-1003">Cell membrane</keyword>
<keyword evidence="13" id="KW-1185">Reference proteome</keyword>
<evidence type="ECO:0000256" key="4">
    <source>
        <dbReference type="ARBA" id="ARBA00022692"/>
    </source>
</evidence>
<keyword evidence="8 9" id="KW-0472">Membrane</keyword>